<name>A0ABD1TH45_9LAMI</name>
<evidence type="ECO:0008006" key="4">
    <source>
        <dbReference type="Google" id="ProtNLM"/>
    </source>
</evidence>
<dbReference type="Proteomes" id="UP001604336">
    <property type="component" value="Unassembled WGS sequence"/>
</dbReference>
<organism evidence="2 3">
    <name type="scientific">Abeliophyllum distichum</name>
    <dbReference type="NCBI Taxonomy" id="126358"/>
    <lineage>
        <taxon>Eukaryota</taxon>
        <taxon>Viridiplantae</taxon>
        <taxon>Streptophyta</taxon>
        <taxon>Embryophyta</taxon>
        <taxon>Tracheophyta</taxon>
        <taxon>Spermatophyta</taxon>
        <taxon>Magnoliopsida</taxon>
        <taxon>eudicotyledons</taxon>
        <taxon>Gunneridae</taxon>
        <taxon>Pentapetalae</taxon>
        <taxon>asterids</taxon>
        <taxon>lamiids</taxon>
        <taxon>Lamiales</taxon>
        <taxon>Oleaceae</taxon>
        <taxon>Forsythieae</taxon>
        <taxon>Abeliophyllum</taxon>
    </lineage>
</organism>
<sequence length="199" mass="22611">MAHQRQSSAVPIRVPSPTTASDTEDNDTNTTQVDPTTKIRQGRWNDEMDMFMIIALFHQALAGHKRSDNCLTSFQVLKGKSEFGKWRTKLCRRYDEIEAIFGNDTATGDRAVSDFDNFSPIQFHESVYEVDTPNEDTDPSPIFWHKRNAEEGTTKVRRKRSQPYDESHGSLSAIAESSKKKFAQALQMQATLDTLNHVN</sequence>
<accession>A0ABD1TH45</accession>
<gene>
    <name evidence="2" type="ORF">Adt_17651</name>
</gene>
<dbReference type="EMBL" id="JBFOLK010000005">
    <property type="protein sequence ID" value="KAL2512051.1"/>
    <property type="molecule type" value="Genomic_DNA"/>
</dbReference>
<feature type="region of interest" description="Disordered" evidence="1">
    <location>
        <begin position="1"/>
        <end position="41"/>
    </location>
</feature>
<evidence type="ECO:0000313" key="3">
    <source>
        <dbReference type="Proteomes" id="UP001604336"/>
    </source>
</evidence>
<feature type="compositionally biased region" description="Polar residues" evidence="1">
    <location>
        <begin position="28"/>
        <end position="39"/>
    </location>
</feature>
<evidence type="ECO:0000256" key="1">
    <source>
        <dbReference type="SAM" id="MobiDB-lite"/>
    </source>
</evidence>
<dbReference type="AlphaFoldDB" id="A0ABD1TH45"/>
<comment type="caution">
    <text evidence="2">The sequence shown here is derived from an EMBL/GenBank/DDBJ whole genome shotgun (WGS) entry which is preliminary data.</text>
</comment>
<protein>
    <recommendedName>
        <fullName evidence="4">Myb/SANT-like domain-containing protein</fullName>
    </recommendedName>
</protein>
<keyword evidence="3" id="KW-1185">Reference proteome</keyword>
<reference evidence="3" key="1">
    <citation type="submission" date="2024-07" db="EMBL/GenBank/DDBJ databases">
        <title>Two chromosome-level genome assemblies of Korean endemic species Abeliophyllum distichum and Forsythia ovata (Oleaceae).</title>
        <authorList>
            <person name="Jang H."/>
        </authorList>
    </citation>
    <scope>NUCLEOTIDE SEQUENCE [LARGE SCALE GENOMIC DNA]</scope>
</reference>
<proteinExistence type="predicted"/>
<evidence type="ECO:0000313" key="2">
    <source>
        <dbReference type="EMBL" id="KAL2512051.1"/>
    </source>
</evidence>
<feature type="region of interest" description="Disordered" evidence="1">
    <location>
        <begin position="131"/>
        <end position="171"/>
    </location>
</feature>